<evidence type="ECO:0000313" key="3">
    <source>
        <dbReference type="Proteomes" id="UP000317422"/>
    </source>
</evidence>
<evidence type="ECO:0000256" key="1">
    <source>
        <dbReference type="SAM" id="MobiDB-lite"/>
    </source>
</evidence>
<protein>
    <submittedName>
        <fullName evidence="2">Uncharacterized protein</fullName>
    </submittedName>
</protein>
<accession>A0A543NEQ4</accession>
<sequence length="111" mass="11905">MTVSDSMRALVSLGTLLVLTVVALVAPSRNRTSPPVRVPEPSAVPHRTWNHGQSGPPNLAPAPRSVSGNPIPEPEPPTYGDGLDDLRAELSPLVRRWLAQREQTSTAGVER</sequence>
<reference evidence="2 3" key="1">
    <citation type="submission" date="2019-06" db="EMBL/GenBank/DDBJ databases">
        <title>Sequencing the genomes of 1000 actinobacteria strains.</title>
        <authorList>
            <person name="Klenk H.-P."/>
        </authorList>
    </citation>
    <scope>NUCLEOTIDE SEQUENCE [LARGE SCALE GENOMIC DNA]</scope>
    <source>
        <strain evidence="2 3">DSM 45015</strain>
    </source>
</reference>
<feature type="region of interest" description="Disordered" evidence="1">
    <location>
        <begin position="28"/>
        <end position="85"/>
    </location>
</feature>
<organism evidence="2 3">
    <name type="scientific">Haloactinospora alba</name>
    <dbReference type="NCBI Taxonomy" id="405555"/>
    <lineage>
        <taxon>Bacteria</taxon>
        <taxon>Bacillati</taxon>
        <taxon>Actinomycetota</taxon>
        <taxon>Actinomycetes</taxon>
        <taxon>Streptosporangiales</taxon>
        <taxon>Nocardiopsidaceae</taxon>
        <taxon>Haloactinospora</taxon>
    </lineage>
</organism>
<comment type="caution">
    <text evidence="2">The sequence shown here is derived from an EMBL/GenBank/DDBJ whole genome shotgun (WGS) entry which is preliminary data.</text>
</comment>
<dbReference type="EMBL" id="VFQC01000001">
    <property type="protein sequence ID" value="TQN30230.1"/>
    <property type="molecule type" value="Genomic_DNA"/>
</dbReference>
<name>A0A543NEQ4_9ACTN</name>
<evidence type="ECO:0000313" key="2">
    <source>
        <dbReference type="EMBL" id="TQN30230.1"/>
    </source>
</evidence>
<dbReference type="Proteomes" id="UP000317422">
    <property type="component" value="Unassembled WGS sequence"/>
</dbReference>
<dbReference type="AlphaFoldDB" id="A0A543NEQ4"/>
<keyword evidence="3" id="KW-1185">Reference proteome</keyword>
<proteinExistence type="predicted"/>
<gene>
    <name evidence="2" type="ORF">FHX37_0091</name>
</gene>